<sequence>MRILHVAIADDWEACRQFGEYSVSTRHKTFDDVGFIHASTARQLRGTVDRVFGDLGLPLVVAVIDLDALAADGIEVRWEASDDEVFPHIYSPIPMDAPTVVAELHALRGPDGYVLPDVSAYDVVEEAPRLG</sequence>
<comment type="caution">
    <text evidence="1">The sequence shown here is derived from an EMBL/GenBank/DDBJ whole genome shotgun (WGS) entry which is preliminary data.</text>
</comment>
<dbReference type="InterPro" id="IPR009297">
    <property type="entry name" value="DUF952"/>
</dbReference>
<dbReference type="Pfam" id="PF06108">
    <property type="entry name" value="DUF952"/>
    <property type="match status" value="1"/>
</dbReference>
<dbReference type="PANTHER" id="PTHR34129:SF1">
    <property type="entry name" value="DUF952 DOMAIN-CONTAINING PROTEIN"/>
    <property type="match status" value="1"/>
</dbReference>
<proteinExistence type="predicted"/>
<organism evidence="1 2">
    <name type="scientific">Compostimonas suwonensis</name>
    <dbReference type="NCBI Taxonomy" id="1048394"/>
    <lineage>
        <taxon>Bacteria</taxon>
        <taxon>Bacillati</taxon>
        <taxon>Actinomycetota</taxon>
        <taxon>Actinomycetes</taxon>
        <taxon>Micrococcales</taxon>
        <taxon>Microbacteriaceae</taxon>
        <taxon>Compostimonas</taxon>
    </lineage>
</organism>
<dbReference type="RefSeq" id="WP_211294418.1">
    <property type="nucleotide sequence ID" value="NZ_PGFB01000001.1"/>
</dbReference>
<accession>A0A2M9C4S1</accession>
<evidence type="ECO:0000313" key="2">
    <source>
        <dbReference type="Proteomes" id="UP000230161"/>
    </source>
</evidence>
<dbReference type="EMBL" id="PGFB01000001">
    <property type="protein sequence ID" value="PJJ65525.1"/>
    <property type="molecule type" value="Genomic_DNA"/>
</dbReference>
<name>A0A2M9C4S1_9MICO</name>
<keyword evidence="2" id="KW-1185">Reference proteome</keyword>
<dbReference type="Gene3D" id="3.20.170.20">
    <property type="entry name" value="Protein of unknown function DUF952"/>
    <property type="match status" value="1"/>
</dbReference>
<reference evidence="1 2" key="1">
    <citation type="submission" date="2017-11" db="EMBL/GenBank/DDBJ databases">
        <title>Genomic Encyclopedia of Archaeal and Bacterial Type Strains, Phase II (KMG-II): From Individual Species to Whole Genera.</title>
        <authorList>
            <person name="Goeker M."/>
        </authorList>
    </citation>
    <scope>NUCLEOTIDE SEQUENCE [LARGE SCALE GENOMIC DNA]</scope>
    <source>
        <strain evidence="1 2">DSM 25625</strain>
    </source>
</reference>
<dbReference type="PANTHER" id="PTHR34129">
    <property type="entry name" value="BLR1139 PROTEIN"/>
    <property type="match status" value="1"/>
</dbReference>
<gene>
    <name evidence="1" type="ORF">CLV54_0558</name>
</gene>
<protein>
    <submittedName>
        <fullName evidence="1">Uncharacterized protein (DUF952 family)</fullName>
    </submittedName>
</protein>
<dbReference type="SUPFAM" id="SSF56399">
    <property type="entry name" value="ADP-ribosylation"/>
    <property type="match status" value="1"/>
</dbReference>
<evidence type="ECO:0000313" key="1">
    <source>
        <dbReference type="EMBL" id="PJJ65525.1"/>
    </source>
</evidence>
<dbReference type="AlphaFoldDB" id="A0A2M9C4S1"/>
<dbReference type="Proteomes" id="UP000230161">
    <property type="component" value="Unassembled WGS sequence"/>
</dbReference>